<dbReference type="Gene3D" id="3.40.50.300">
    <property type="entry name" value="P-loop containing nucleotide triphosphate hydrolases"/>
    <property type="match status" value="1"/>
</dbReference>
<dbReference type="Proteomes" id="UP000095230">
    <property type="component" value="Unassembled WGS sequence"/>
</dbReference>
<keyword evidence="4" id="KW-0238">DNA-binding</keyword>
<dbReference type="InterPro" id="IPR002078">
    <property type="entry name" value="Sigma_54_int"/>
</dbReference>
<dbReference type="FunFam" id="3.40.50.300:FF:000006">
    <property type="entry name" value="DNA-binding transcriptional regulator NtrC"/>
    <property type="match status" value="1"/>
</dbReference>
<dbReference type="Pfam" id="PF00158">
    <property type="entry name" value="Sigma54_activat"/>
    <property type="match status" value="1"/>
</dbReference>
<keyword evidence="2" id="KW-0067">ATP-binding</keyword>
<dbReference type="RefSeq" id="WP_028764168.1">
    <property type="nucleotide sequence ID" value="NZ_JAWWDQ010000034.1"/>
</dbReference>
<evidence type="ECO:0000259" key="6">
    <source>
        <dbReference type="PROSITE" id="PS50045"/>
    </source>
</evidence>
<dbReference type="PANTHER" id="PTHR32071">
    <property type="entry name" value="TRANSCRIPTIONAL REGULATORY PROTEIN"/>
    <property type="match status" value="1"/>
</dbReference>
<keyword evidence="5" id="KW-0804">Transcription</keyword>
<organism evidence="7 8">
    <name type="scientific">Shewanella colwelliana</name>
    <name type="common">Alteromonas colwelliana</name>
    <dbReference type="NCBI Taxonomy" id="23"/>
    <lineage>
        <taxon>Bacteria</taxon>
        <taxon>Pseudomonadati</taxon>
        <taxon>Pseudomonadota</taxon>
        <taxon>Gammaproteobacteria</taxon>
        <taxon>Alteromonadales</taxon>
        <taxon>Shewanellaceae</taxon>
        <taxon>Shewanella</taxon>
    </lineage>
</organism>
<sequence>MALSQTELTRMALDLTSGLSNHDRFSRLLNTIRLSVQCDAAALLQFKGQLFTPLAIDGLSPDVLGRRFNLHEHPRLEAIARAGDIVRFPADSDLPDPYDGLIPNQGDNLTVHACIGLPLIADGALIGAITIDGFNPDQFTSFSDGQLRAISAIASASLNNALLIDKLEKQSLQSKWDDTQVSTTRAQAADTEIIGQSPVMLNLNQEIAVVAPTELNVLILGETGTGKELIASAIHQQSQRANQALVYLNCAALPESVAESELFGHVKGAFTGAISHRSGKFEMADKGSLFLDEIGELPLTLQSKLLRVLQYGDLQKIGDDRSLKVDVRIIAATNKNLKNEVLAGRFRADLYHRLSVFPLLAPPLREREQDITLLSGFFVERCRQQLGLQSLRLSPQSITMLNQYAWPGNVRELEHSIYRAAILARAQSTGNIALINPTHFEFAPQNQTAMTQEIATPAFAVSGDLKQATEQFQSNYIRQMLLQHQNNWAATARALKIDSGNLHRLAKRLGLKPNNE</sequence>
<dbReference type="SUPFAM" id="SSF46689">
    <property type="entry name" value="Homeodomain-like"/>
    <property type="match status" value="1"/>
</dbReference>
<dbReference type="InterPro" id="IPR003018">
    <property type="entry name" value="GAF"/>
</dbReference>
<dbReference type="SMART" id="SM00065">
    <property type="entry name" value="GAF"/>
    <property type="match status" value="1"/>
</dbReference>
<dbReference type="InterPro" id="IPR025944">
    <property type="entry name" value="Sigma_54_int_dom_CS"/>
</dbReference>
<dbReference type="Pfam" id="PF01590">
    <property type="entry name" value="GAF"/>
    <property type="match status" value="1"/>
</dbReference>
<dbReference type="PROSITE" id="PS50045">
    <property type="entry name" value="SIGMA54_INTERACT_4"/>
    <property type="match status" value="1"/>
</dbReference>
<dbReference type="PROSITE" id="PS00688">
    <property type="entry name" value="SIGMA54_INTERACT_3"/>
    <property type="match status" value="1"/>
</dbReference>
<dbReference type="PROSITE" id="PS00676">
    <property type="entry name" value="SIGMA54_INTERACT_2"/>
    <property type="match status" value="1"/>
</dbReference>
<dbReference type="SMART" id="SM00382">
    <property type="entry name" value="AAA"/>
    <property type="match status" value="1"/>
</dbReference>
<dbReference type="Pfam" id="PF25601">
    <property type="entry name" value="AAA_lid_14"/>
    <property type="match status" value="1"/>
</dbReference>
<dbReference type="Gene3D" id="1.10.10.60">
    <property type="entry name" value="Homeodomain-like"/>
    <property type="match status" value="1"/>
</dbReference>
<evidence type="ECO:0000256" key="5">
    <source>
        <dbReference type="ARBA" id="ARBA00023163"/>
    </source>
</evidence>
<dbReference type="InterPro" id="IPR003593">
    <property type="entry name" value="AAA+_ATPase"/>
</dbReference>
<dbReference type="OrthoDB" id="9804019at2"/>
<dbReference type="Gene3D" id="3.30.450.40">
    <property type="match status" value="1"/>
</dbReference>
<gene>
    <name evidence="7" type="ORF">BEL05_12025</name>
</gene>
<dbReference type="EMBL" id="MCBT01000013">
    <property type="protein sequence ID" value="OEG74900.1"/>
    <property type="molecule type" value="Genomic_DNA"/>
</dbReference>
<dbReference type="InterPro" id="IPR025662">
    <property type="entry name" value="Sigma_54_int_dom_ATP-bd_1"/>
</dbReference>
<dbReference type="STRING" id="23.BEL05_12025"/>
<dbReference type="Gene3D" id="1.10.8.60">
    <property type="match status" value="1"/>
</dbReference>
<evidence type="ECO:0000256" key="1">
    <source>
        <dbReference type="ARBA" id="ARBA00022741"/>
    </source>
</evidence>
<evidence type="ECO:0000256" key="2">
    <source>
        <dbReference type="ARBA" id="ARBA00022840"/>
    </source>
</evidence>
<dbReference type="GO" id="GO:0006355">
    <property type="term" value="P:regulation of DNA-templated transcription"/>
    <property type="evidence" value="ECO:0007669"/>
    <property type="project" value="InterPro"/>
</dbReference>
<dbReference type="AlphaFoldDB" id="A0A1E5IWH4"/>
<feature type="domain" description="Sigma-54 factor interaction" evidence="6">
    <location>
        <begin position="193"/>
        <end position="422"/>
    </location>
</feature>
<protein>
    <submittedName>
        <fullName evidence="7">Nitric oxide reductase transcription regulator</fullName>
    </submittedName>
</protein>
<dbReference type="SUPFAM" id="SSF52540">
    <property type="entry name" value="P-loop containing nucleoside triphosphate hydrolases"/>
    <property type="match status" value="1"/>
</dbReference>
<proteinExistence type="predicted"/>
<dbReference type="PANTHER" id="PTHR32071:SF35">
    <property type="entry name" value="ANAEROBIC NITRIC OXIDE REDUCTASE TRANSCRIPTION REGULATOR NORR"/>
    <property type="match status" value="1"/>
</dbReference>
<keyword evidence="1" id="KW-0547">Nucleotide-binding</keyword>
<dbReference type="GO" id="GO:0005524">
    <property type="term" value="F:ATP binding"/>
    <property type="evidence" value="ECO:0007669"/>
    <property type="project" value="UniProtKB-KW"/>
</dbReference>
<dbReference type="InterPro" id="IPR009057">
    <property type="entry name" value="Homeodomain-like_sf"/>
</dbReference>
<dbReference type="InterPro" id="IPR058031">
    <property type="entry name" value="AAA_lid_NorR"/>
</dbReference>
<dbReference type="NCBIfam" id="NF003451">
    <property type="entry name" value="PRK05022.1"/>
    <property type="match status" value="1"/>
</dbReference>
<evidence type="ECO:0000256" key="3">
    <source>
        <dbReference type="ARBA" id="ARBA00023015"/>
    </source>
</evidence>
<dbReference type="CDD" id="cd00009">
    <property type="entry name" value="AAA"/>
    <property type="match status" value="1"/>
</dbReference>
<evidence type="ECO:0000313" key="8">
    <source>
        <dbReference type="Proteomes" id="UP000095230"/>
    </source>
</evidence>
<dbReference type="SUPFAM" id="SSF55781">
    <property type="entry name" value="GAF domain-like"/>
    <property type="match status" value="1"/>
</dbReference>
<name>A0A1E5IWH4_SHECO</name>
<reference evidence="7 8" key="1">
    <citation type="submission" date="2016-07" db="EMBL/GenBank/DDBJ databases">
        <title>Whole-genome of two Shewanella species isolated from a digestive organ of sea cucumber Apostichopus japonicus Selenka 1867.</title>
        <authorList>
            <person name="Hong H.-H."/>
            <person name="Choi H."/>
            <person name="Cheon S."/>
            <person name="Oh J.-S."/>
            <person name="Lee H.-G."/>
            <person name="Park C."/>
        </authorList>
    </citation>
    <scope>NUCLEOTIDE SEQUENCE [LARGE SCALE GENOMIC DNA]</scope>
    <source>
        <strain evidence="7 8">CSB03KR</strain>
    </source>
</reference>
<evidence type="ECO:0000313" key="7">
    <source>
        <dbReference type="EMBL" id="OEG74900.1"/>
    </source>
</evidence>
<dbReference type="GO" id="GO:0003677">
    <property type="term" value="F:DNA binding"/>
    <property type="evidence" value="ECO:0007669"/>
    <property type="project" value="UniProtKB-KW"/>
</dbReference>
<keyword evidence="3" id="KW-0805">Transcription regulation</keyword>
<evidence type="ECO:0000256" key="4">
    <source>
        <dbReference type="ARBA" id="ARBA00023125"/>
    </source>
</evidence>
<dbReference type="InterPro" id="IPR025943">
    <property type="entry name" value="Sigma_54_int_dom_ATP-bd_2"/>
</dbReference>
<dbReference type="InterPro" id="IPR027417">
    <property type="entry name" value="P-loop_NTPase"/>
</dbReference>
<accession>A0A1E5IWH4</accession>
<dbReference type="InterPro" id="IPR029016">
    <property type="entry name" value="GAF-like_dom_sf"/>
</dbReference>
<dbReference type="PROSITE" id="PS00675">
    <property type="entry name" value="SIGMA54_INTERACT_1"/>
    <property type="match status" value="1"/>
</dbReference>
<comment type="caution">
    <text evidence="7">The sequence shown here is derived from an EMBL/GenBank/DDBJ whole genome shotgun (WGS) entry which is preliminary data.</text>
</comment>